<evidence type="ECO:0000256" key="9">
    <source>
        <dbReference type="ARBA" id="ARBA00043932"/>
    </source>
</evidence>
<dbReference type="NCBIfam" id="NF001591">
    <property type="entry name" value="PRK00393.1"/>
    <property type="match status" value="1"/>
</dbReference>
<keyword evidence="6 11" id="KW-0378">Hydrolase</keyword>
<feature type="binding site" evidence="11">
    <location>
        <position position="119"/>
    </location>
    <ligand>
        <name>GTP</name>
        <dbReference type="ChEBI" id="CHEBI:37565"/>
    </ligand>
</feature>
<comment type="similarity">
    <text evidence="2">In the N-terminal section; belongs to the DHBP synthase family.</text>
</comment>
<keyword evidence="4 11" id="KW-0479">Metal-binding</keyword>
<feature type="binding site" evidence="11">
    <location>
        <begin position="55"/>
        <end position="59"/>
    </location>
    <ligand>
        <name>GTP</name>
        <dbReference type="ChEBI" id="CHEBI:37565"/>
    </ligand>
</feature>
<dbReference type="FunFam" id="3.40.50.10990:FF:000001">
    <property type="entry name" value="Riboflavin biosynthesis protein RibBA"/>
    <property type="match status" value="1"/>
</dbReference>
<reference evidence="13" key="1">
    <citation type="submission" date="2021-12" db="EMBL/GenBank/DDBJ databases">
        <title>Genome sequence of novel Pectobacterium sp. causing blackleg.</title>
        <authorList>
            <person name="Wang J."/>
        </authorList>
    </citation>
    <scope>NUCLEOTIDE SEQUENCE</scope>
    <source>
        <strain evidence="13">BY21311</strain>
    </source>
</reference>
<dbReference type="GO" id="GO:0005525">
    <property type="term" value="F:GTP binding"/>
    <property type="evidence" value="ECO:0007669"/>
    <property type="project" value="UniProtKB-KW"/>
</dbReference>
<dbReference type="GO" id="GO:0008270">
    <property type="term" value="F:zinc ion binding"/>
    <property type="evidence" value="ECO:0007669"/>
    <property type="project" value="UniProtKB-UniRule"/>
</dbReference>
<feature type="binding site" evidence="11">
    <location>
        <position position="154"/>
    </location>
    <ligand>
        <name>GTP</name>
        <dbReference type="ChEBI" id="CHEBI:37565"/>
    </ligand>
</feature>
<evidence type="ECO:0000256" key="2">
    <source>
        <dbReference type="ARBA" id="ARBA00005520"/>
    </source>
</evidence>
<dbReference type="SUPFAM" id="SSF142695">
    <property type="entry name" value="RibA-like"/>
    <property type="match status" value="1"/>
</dbReference>
<dbReference type="CDD" id="cd00641">
    <property type="entry name" value="GTP_cyclohydro2"/>
    <property type="match status" value="1"/>
</dbReference>
<dbReference type="InterPro" id="IPR000926">
    <property type="entry name" value="RibA"/>
</dbReference>
<dbReference type="EC" id="3.5.4.25" evidence="11"/>
<comment type="subunit">
    <text evidence="11">Homodimer.</text>
</comment>
<evidence type="ECO:0000256" key="4">
    <source>
        <dbReference type="ARBA" id="ARBA00022723"/>
    </source>
</evidence>
<dbReference type="Gene3D" id="3.40.50.10990">
    <property type="entry name" value="GTP cyclohydrolase II"/>
    <property type="match status" value="1"/>
</dbReference>
<keyword evidence="7 11" id="KW-0862">Zinc</keyword>
<comment type="pathway">
    <text evidence="1 11">Cofactor biosynthesis; riboflavin biosynthesis; 5-amino-6-(D-ribitylamino)uracil from GTP: step 1/4.</text>
</comment>
<accession>A0AAE9T2F0</accession>
<sequence length="201" mass="22888">MFNVNNLSIRNRELIPLKGISSNVEFITFHGLSDGKEHIALKFSHWDGNSDPLVRIHSECMTGDIFHSLRCDCGEQLTEALSLMDKKGGILLYLRQEGRGIGLYNKIDSYQLQRSGMDTYQANIELGFPQDIRDFSIAAQMLYALDVKSIKLLSNNPEKKIQLEFHGISVSQLINTGTFLNEFNKDYLTTKKYKTNHILNV</sequence>
<evidence type="ECO:0000256" key="7">
    <source>
        <dbReference type="ARBA" id="ARBA00022833"/>
    </source>
</evidence>
<dbReference type="EMBL" id="CP090065">
    <property type="protein sequence ID" value="UVO10551.1"/>
    <property type="molecule type" value="Genomic_DNA"/>
</dbReference>
<dbReference type="InterPro" id="IPR032677">
    <property type="entry name" value="GTP_cyclohydro_II"/>
</dbReference>
<keyword evidence="5 11" id="KW-0547">Nucleotide-binding</keyword>
<dbReference type="RefSeq" id="WP_258885082.1">
    <property type="nucleotide sequence ID" value="NZ_CP090065.1"/>
</dbReference>
<feature type="domain" description="GTP cyclohydrolase II" evidence="12">
    <location>
        <begin position="23"/>
        <end position="172"/>
    </location>
</feature>
<dbReference type="GO" id="GO:0005829">
    <property type="term" value="C:cytosol"/>
    <property type="evidence" value="ECO:0007669"/>
    <property type="project" value="TreeGrafter"/>
</dbReference>
<proteinExistence type="inferred from homology"/>
<dbReference type="Pfam" id="PF00925">
    <property type="entry name" value="GTP_cyclohydro2"/>
    <property type="match status" value="1"/>
</dbReference>
<keyword evidence="8 11" id="KW-0342">GTP-binding</keyword>
<evidence type="ECO:0000313" key="14">
    <source>
        <dbReference type="Proteomes" id="UP001059272"/>
    </source>
</evidence>
<dbReference type="GO" id="GO:0003935">
    <property type="term" value="F:GTP cyclohydrolase II activity"/>
    <property type="evidence" value="ECO:0007669"/>
    <property type="project" value="UniProtKB-UniRule"/>
</dbReference>
<gene>
    <name evidence="11" type="primary">ribA</name>
    <name evidence="13" type="ORF">LW347_16820</name>
</gene>
<evidence type="ECO:0000256" key="3">
    <source>
        <dbReference type="ARBA" id="ARBA00022619"/>
    </source>
</evidence>
<evidence type="ECO:0000259" key="12">
    <source>
        <dbReference type="Pfam" id="PF00925"/>
    </source>
</evidence>
<evidence type="ECO:0000313" key="13">
    <source>
        <dbReference type="EMBL" id="UVO10551.1"/>
    </source>
</evidence>
<feature type="binding site" evidence="11">
    <location>
        <position position="60"/>
    </location>
    <ligand>
        <name>Zn(2+)</name>
        <dbReference type="ChEBI" id="CHEBI:29105"/>
        <note>catalytic</note>
    </ligand>
</feature>
<dbReference type="InterPro" id="IPR036144">
    <property type="entry name" value="RibA-like_sf"/>
</dbReference>
<feature type="binding site" evidence="11">
    <location>
        <begin position="97"/>
        <end position="99"/>
    </location>
    <ligand>
        <name>GTP</name>
        <dbReference type="ChEBI" id="CHEBI:37565"/>
    </ligand>
</feature>
<evidence type="ECO:0000256" key="5">
    <source>
        <dbReference type="ARBA" id="ARBA00022741"/>
    </source>
</evidence>
<feature type="binding site" evidence="11">
    <location>
        <position position="71"/>
    </location>
    <ligand>
        <name>Zn(2+)</name>
        <dbReference type="ChEBI" id="CHEBI:29105"/>
        <note>catalytic</note>
    </ligand>
</feature>
<evidence type="ECO:0000256" key="11">
    <source>
        <dbReference type="HAMAP-Rule" id="MF_00179"/>
    </source>
</evidence>
<comment type="catalytic activity">
    <reaction evidence="10 11">
        <text>GTP + 4 H2O = 2,5-diamino-6-hydroxy-4-(5-phosphoribosylamino)-pyrimidine + formate + 2 phosphate + 3 H(+)</text>
        <dbReference type="Rhea" id="RHEA:23704"/>
        <dbReference type="ChEBI" id="CHEBI:15377"/>
        <dbReference type="ChEBI" id="CHEBI:15378"/>
        <dbReference type="ChEBI" id="CHEBI:15740"/>
        <dbReference type="ChEBI" id="CHEBI:37565"/>
        <dbReference type="ChEBI" id="CHEBI:43474"/>
        <dbReference type="ChEBI" id="CHEBI:58614"/>
        <dbReference type="EC" id="3.5.4.25"/>
    </reaction>
</comment>
<organism evidence="13 14">
    <name type="scientific">Pectobacterium polonicum</name>
    <dbReference type="NCBI Taxonomy" id="2485124"/>
    <lineage>
        <taxon>Bacteria</taxon>
        <taxon>Pseudomonadati</taxon>
        <taxon>Pseudomonadota</taxon>
        <taxon>Gammaproteobacteria</taxon>
        <taxon>Enterobacterales</taxon>
        <taxon>Pectobacteriaceae</taxon>
        <taxon>Pectobacterium</taxon>
    </lineage>
</organism>
<dbReference type="HAMAP" id="MF_00179">
    <property type="entry name" value="RibA"/>
    <property type="match status" value="1"/>
</dbReference>
<protein>
    <recommendedName>
        <fullName evidence="11">GTP cyclohydrolase-2</fullName>
        <ecNumber evidence="11">3.5.4.25</ecNumber>
    </recommendedName>
    <alternativeName>
        <fullName evidence="11">GTP cyclohydrolase II</fullName>
    </alternativeName>
</protein>
<dbReference type="AlphaFoldDB" id="A0AAE9T2F0"/>
<feature type="binding site" evidence="11">
    <location>
        <position position="76"/>
    </location>
    <ligand>
        <name>GTP</name>
        <dbReference type="ChEBI" id="CHEBI:37565"/>
    </ligand>
</feature>
<dbReference type="Proteomes" id="UP001059272">
    <property type="component" value="Chromosome"/>
</dbReference>
<dbReference type="GO" id="GO:0009231">
    <property type="term" value="P:riboflavin biosynthetic process"/>
    <property type="evidence" value="ECO:0007669"/>
    <property type="project" value="UniProtKB-UniRule"/>
</dbReference>
<evidence type="ECO:0000256" key="8">
    <source>
        <dbReference type="ARBA" id="ARBA00023134"/>
    </source>
</evidence>
<dbReference type="KEGG" id="ppoo:LW347_16820"/>
<feature type="active site" description="Proton acceptor" evidence="11">
    <location>
        <position position="131"/>
    </location>
</feature>
<feature type="binding site" evidence="11">
    <location>
        <position position="159"/>
    </location>
    <ligand>
        <name>GTP</name>
        <dbReference type="ChEBI" id="CHEBI:37565"/>
    </ligand>
</feature>
<evidence type="ECO:0000256" key="10">
    <source>
        <dbReference type="ARBA" id="ARBA00049295"/>
    </source>
</evidence>
<keyword evidence="3 11" id="KW-0686">Riboflavin biosynthesis</keyword>
<comment type="similarity">
    <text evidence="11">Belongs to the GTP cyclohydrolase II family.</text>
</comment>
<comment type="cofactor">
    <cofactor evidence="11">
        <name>Zn(2+)</name>
        <dbReference type="ChEBI" id="CHEBI:29105"/>
    </cofactor>
    <text evidence="11">Binds 1 zinc ion per subunit.</text>
</comment>
<dbReference type="PANTHER" id="PTHR21327">
    <property type="entry name" value="GTP CYCLOHYDROLASE II-RELATED"/>
    <property type="match status" value="1"/>
</dbReference>
<name>A0AAE9T2F0_9GAMM</name>
<evidence type="ECO:0000256" key="1">
    <source>
        <dbReference type="ARBA" id="ARBA00004853"/>
    </source>
</evidence>
<evidence type="ECO:0000256" key="6">
    <source>
        <dbReference type="ARBA" id="ARBA00022801"/>
    </source>
</evidence>
<feature type="active site" description="Nucleophile" evidence="11">
    <location>
        <position position="133"/>
    </location>
</feature>
<comment type="function">
    <text evidence="9 11">Catalyzes the conversion of GTP to 2,5-diamino-6-ribosylamino-4(3H)-pyrimidinone 5'-phosphate (DARP), formate and pyrophosphate.</text>
</comment>
<dbReference type="PANTHER" id="PTHR21327:SF18">
    <property type="entry name" value="3,4-DIHYDROXY-2-BUTANONE 4-PHOSPHATE SYNTHASE"/>
    <property type="match status" value="1"/>
</dbReference>
<feature type="binding site" evidence="11">
    <location>
        <position position="73"/>
    </location>
    <ligand>
        <name>Zn(2+)</name>
        <dbReference type="ChEBI" id="CHEBI:29105"/>
        <note>catalytic</note>
    </ligand>
</feature>